<protein>
    <submittedName>
        <fullName evidence="1">Uncharacterized protein</fullName>
    </submittedName>
</protein>
<reference evidence="1 2" key="1">
    <citation type="submission" date="2014-04" db="EMBL/GenBank/DDBJ databases">
        <authorList>
            <consortium name="DOE Joint Genome Institute"/>
            <person name="Kuo A."/>
            <person name="Zuccaro A."/>
            <person name="Kohler A."/>
            <person name="Nagy L.G."/>
            <person name="Floudas D."/>
            <person name="Copeland A."/>
            <person name="Barry K.W."/>
            <person name="Cichocki N."/>
            <person name="Veneault-Fourrey C."/>
            <person name="LaButti K."/>
            <person name="Lindquist E.A."/>
            <person name="Lipzen A."/>
            <person name="Lundell T."/>
            <person name="Morin E."/>
            <person name="Murat C."/>
            <person name="Sun H."/>
            <person name="Tunlid A."/>
            <person name="Henrissat B."/>
            <person name="Grigoriev I.V."/>
            <person name="Hibbett D.S."/>
            <person name="Martin F."/>
            <person name="Nordberg H.P."/>
            <person name="Cantor M.N."/>
            <person name="Hua S.X."/>
        </authorList>
    </citation>
    <scope>NUCLEOTIDE SEQUENCE [LARGE SCALE GENOMIC DNA]</scope>
    <source>
        <strain evidence="1 2">MAFF 305830</strain>
    </source>
</reference>
<proteinExistence type="predicted"/>
<dbReference type="Proteomes" id="UP000054097">
    <property type="component" value="Unassembled WGS sequence"/>
</dbReference>
<sequence>MPRVAPVPGDISPSREPLVSYSLDNSLRKFFSHCSTITQWTLHSASVRRRQPRLWLASPSDTSMFVAGIERSSTSGYNNTAFLFIRCFLPRPDPTVCHPFIALIFNNAVICVAFSVKFSSISSCDVLQTPHDGNISRLWAHQNSPAVGLQAVAPI</sequence>
<keyword evidence="2" id="KW-1185">Reference proteome</keyword>
<accession>A0A0C2X3X1</accession>
<gene>
    <name evidence="1" type="ORF">M408DRAFT_188537</name>
</gene>
<name>A0A0C2X3X1_SERVB</name>
<organism evidence="1 2">
    <name type="scientific">Serendipita vermifera MAFF 305830</name>
    <dbReference type="NCBI Taxonomy" id="933852"/>
    <lineage>
        <taxon>Eukaryota</taxon>
        <taxon>Fungi</taxon>
        <taxon>Dikarya</taxon>
        <taxon>Basidiomycota</taxon>
        <taxon>Agaricomycotina</taxon>
        <taxon>Agaricomycetes</taxon>
        <taxon>Sebacinales</taxon>
        <taxon>Serendipitaceae</taxon>
        <taxon>Serendipita</taxon>
    </lineage>
</organism>
<dbReference type="EMBL" id="KN824279">
    <property type="protein sequence ID" value="KIM32893.1"/>
    <property type="molecule type" value="Genomic_DNA"/>
</dbReference>
<reference evidence="2" key="2">
    <citation type="submission" date="2015-01" db="EMBL/GenBank/DDBJ databases">
        <title>Evolutionary Origins and Diversification of the Mycorrhizal Mutualists.</title>
        <authorList>
            <consortium name="DOE Joint Genome Institute"/>
            <consortium name="Mycorrhizal Genomics Consortium"/>
            <person name="Kohler A."/>
            <person name="Kuo A."/>
            <person name="Nagy L.G."/>
            <person name="Floudas D."/>
            <person name="Copeland A."/>
            <person name="Barry K.W."/>
            <person name="Cichocki N."/>
            <person name="Veneault-Fourrey C."/>
            <person name="LaButti K."/>
            <person name="Lindquist E.A."/>
            <person name="Lipzen A."/>
            <person name="Lundell T."/>
            <person name="Morin E."/>
            <person name="Murat C."/>
            <person name="Riley R."/>
            <person name="Ohm R."/>
            <person name="Sun H."/>
            <person name="Tunlid A."/>
            <person name="Henrissat B."/>
            <person name="Grigoriev I.V."/>
            <person name="Hibbett D.S."/>
            <person name="Martin F."/>
        </authorList>
    </citation>
    <scope>NUCLEOTIDE SEQUENCE [LARGE SCALE GENOMIC DNA]</scope>
    <source>
        <strain evidence="2">MAFF 305830</strain>
    </source>
</reference>
<evidence type="ECO:0000313" key="2">
    <source>
        <dbReference type="Proteomes" id="UP000054097"/>
    </source>
</evidence>
<evidence type="ECO:0000313" key="1">
    <source>
        <dbReference type="EMBL" id="KIM32893.1"/>
    </source>
</evidence>
<dbReference type="AlphaFoldDB" id="A0A0C2X3X1"/>
<dbReference type="HOGENOM" id="CLU_1696574_0_0_1"/>